<gene>
    <name evidence="1" type="ORF">NMU03_10740</name>
</gene>
<organism evidence="1 2">
    <name type="scientific">Allocoprobacillus halotolerans</name>
    <dbReference type="NCBI Taxonomy" id="2944914"/>
    <lineage>
        <taxon>Bacteria</taxon>
        <taxon>Bacillati</taxon>
        <taxon>Bacillota</taxon>
        <taxon>Erysipelotrichia</taxon>
        <taxon>Erysipelotrichales</taxon>
        <taxon>Erysipelotrichaceae</taxon>
        <taxon>Allocoprobacillus</taxon>
    </lineage>
</organism>
<name>A0ABY5I0B1_9FIRM</name>
<reference evidence="1" key="1">
    <citation type="submission" date="2022-07" db="EMBL/GenBank/DDBJ databases">
        <title>Faecal culturing of patients with breast cancer.</title>
        <authorList>
            <person name="Teng N.M.Y."/>
            <person name="Kiu R."/>
            <person name="Evans R."/>
            <person name="Baker D.J."/>
            <person name="Zenner C."/>
            <person name="Robinson S.D."/>
            <person name="Hall L.J."/>
        </authorList>
    </citation>
    <scope>NUCLEOTIDE SEQUENCE</scope>
    <source>
        <strain evidence="1">LH1062</strain>
    </source>
</reference>
<sequence length="99" mass="11017">MNNFSEDLKKVLLAGIGAVAVTAEKSKEVVEDLVKKGEITVEQGKVLNEELKHSVAEKLRKPVSVETVEKDLQNMDVEDLEALKAKIEELQKAKNETKE</sequence>
<protein>
    <submittedName>
        <fullName evidence="1">Aspartyl beta-hydroxylase</fullName>
    </submittedName>
</protein>
<keyword evidence="2" id="KW-1185">Reference proteome</keyword>
<dbReference type="Proteomes" id="UP001060112">
    <property type="component" value="Chromosome"/>
</dbReference>
<evidence type="ECO:0000313" key="2">
    <source>
        <dbReference type="Proteomes" id="UP001060112"/>
    </source>
</evidence>
<dbReference type="RefSeq" id="WP_290138314.1">
    <property type="nucleotide sequence ID" value="NZ_CP101620.1"/>
</dbReference>
<evidence type="ECO:0000313" key="1">
    <source>
        <dbReference type="EMBL" id="UTY38163.1"/>
    </source>
</evidence>
<proteinExistence type="predicted"/>
<dbReference type="EMBL" id="CP101620">
    <property type="protein sequence ID" value="UTY38163.1"/>
    <property type="molecule type" value="Genomic_DNA"/>
</dbReference>
<accession>A0ABY5I0B1</accession>